<dbReference type="RefSeq" id="WP_338252620.1">
    <property type="nucleotide sequence ID" value="NZ_AP028907.1"/>
</dbReference>
<gene>
    <name evidence="1" type="ORF">PABY_10570</name>
</gene>
<organism evidence="1 2">
    <name type="scientific">Pyrodictium abyssi</name>
    <dbReference type="NCBI Taxonomy" id="54256"/>
    <lineage>
        <taxon>Archaea</taxon>
        <taxon>Thermoproteota</taxon>
        <taxon>Thermoprotei</taxon>
        <taxon>Desulfurococcales</taxon>
        <taxon>Pyrodictiaceae</taxon>
        <taxon>Pyrodictium</taxon>
    </lineage>
</organism>
<sequence>MSWDWLLPVAYLAYTRSRLDQSELARLLGVPGSMAKKLLWAAIRHGFVRMDNGFIDITMKGARLVEKVWYVARASNRFVFVMPGRLVIVFVRPRRGLRAYSITARLACNVYAALASGVSTPREISSRIGVHPKTVSLAIRALRVLGCPGACCVLVGLCSGLSGKE</sequence>
<accession>A0ABM8IVA1</accession>
<dbReference type="GeneID" id="89289079"/>
<name>A0ABM8IVA1_9CREN</name>
<dbReference type="Proteomes" id="UP001341135">
    <property type="component" value="Chromosome"/>
</dbReference>
<dbReference type="EMBL" id="AP028907">
    <property type="protein sequence ID" value="BES81490.1"/>
    <property type="molecule type" value="Genomic_DNA"/>
</dbReference>
<evidence type="ECO:0000313" key="1">
    <source>
        <dbReference type="EMBL" id="BES81490.1"/>
    </source>
</evidence>
<proteinExistence type="predicted"/>
<keyword evidence="2" id="KW-1185">Reference proteome</keyword>
<protein>
    <submittedName>
        <fullName evidence="1">Uncharacterized protein</fullName>
    </submittedName>
</protein>
<evidence type="ECO:0000313" key="2">
    <source>
        <dbReference type="Proteomes" id="UP001341135"/>
    </source>
</evidence>
<reference evidence="1 2" key="1">
    <citation type="submission" date="2023-09" db="EMBL/GenBank/DDBJ databases">
        <title>Pyrofollis japonicus gen. nov. sp. nov., a novel member of the family Pyrodictiaceae isolated from the Iheya North hydrothermal field.</title>
        <authorList>
            <person name="Miyazaki U."/>
            <person name="Sanari M."/>
            <person name="Tame A."/>
            <person name="Kitajima M."/>
            <person name="Okamoto A."/>
            <person name="Sawayama S."/>
            <person name="Miyazaki J."/>
            <person name="Takai K."/>
            <person name="Nakagawa S."/>
        </authorList>
    </citation>
    <scope>NUCLEOTIDE SEQUENCE [LARGE SCALE GENOMIC DNA]</scope>
    <source>
        <strain evidence="1 2">AV2</strain>
    </source>
</reference>